<proteinExistence type="predicted"/>
<keyword evidence="3" id="KW-1185">Reference proteome</keyword>
<comment type="caution">
    <text evidence="1">The sequence shown here is derived from an EMBL/GenBank/DDBJ whole genome shotgun (WGS) entry which is preliminary data.</text>
</comment>
<dbReference type="EMBL" id="CAKKTJ010000095">
    <property type="protein sequence ID" value="CAH0474160.1"/>
    <property type="molecule type" value="Genomic_DNA"/>
</dbReference>
<dbReference type="Proteomes" id="UP001160483">
    <property type="component" value="Unassembled WGS sequence"/>
</dbReference>
<evidence type="ECO:0000313" key="1">
    <source>
        <dbReference type="EMBL" id="CAH0474160.1"/>
    </source>
</evidence>
<evidence type="ECO:0000313" key="2">
    <source>
        <dbReference type="EMBL" id="CAH0518624.1"/>
    </source>
</evidence>
<dbReference type="EMBL" id="CAKLCB010000264">
    <property type="protein sequence ID" value="CAH0518624.1"/>
    <property type="molecule type" value="Genomic_DNA"/>
</dbReference>
<reference evidence="1 3" key="1">
    <citation type="submission" date="2021-11" db="EMBL/GenBank/DDBJ databases">
        <authorList>
            <person name="Islam A."/>
            <person name="Islam S."/>
            <person name="Flora M.S."/>
            <person name="Rahman M."/>
            <person name="Ziaur R.M."/>
            <person name="Epstein J.H."/>
            <person name="Hassan M."/>
            <person name="Klassen M."/>
            <person name="Woodard K."/>
            <person name="Webb A."/>
            <person name="Webby R.J."/>
            <person name="El Zowalaty M.E."/>
        </authorList>
    </citation>
    <scope>NUCLEOTIDE SEQUENCE</scope>
    <source>
        <strain evidence="2">Pbs1</strain>
        <strain evidence="1">Pbs3</strain>
    </source>
</reference>
<gene>
    <name evidence="2" type="ORF">PBS001_LOCUS5188</name>
    <name evidence="1" type="ORF">PBS003_LOCUS1027</name>
</gene>
<sequence length="188" mass="21627">MAPTMVTLGIELLKGGEPPESFLEGLIIPLRKRGDSHDAMEFHRITPLQLDTKYSRKQSLRECRASWTNHWSYATSFVDGRQMLKKIVIMMLTIRATAKAEPGWQHCRVGRSYCSAFGKRTTQKYGDFLFWPCALRVLFWLREYDLENHDCTTAQCVVDEELSESQASDIRNTTRLRSCTVAFPSMLP</sequence>
<organism evidence="1 4">
    <name type="scientific">Peronospora belbahrii</name>
    <dbReference type="NCBI Taxonomy" id="622444"/>
    <lineage>
        <taxon>Eukaryota</taxon>
        <taxon>Sar</taxon>
        <taxon>Stramenopiles</taxon>
        <taxon>Oomycota</taxon>
        <taxon>Peronosporomycetes</taxon>
        <taxon>Peronosporales</taxon>
        <taxon>Peronosporaceae</taxon>
        <taxon>Peronospora</taxon>
    </lineage>
</organism>
<dbReference type="AlphaFoldDB" id="A0AAU9KMF9"/>
<name>A0AAU9KMF9_9STRA</name>
<evidence type="ECO:0000313" key="3">
    <source>
        <dbReference type="Proteomes" id="UP001158986"/>
    </source>
</evidence>
<evidence type="ECO:0000313" key="4">
    <source>
        <dbReference type="Proteomes" id="UP001160483"/>
    </source>
</evidence>
<dbReference type="Proteomes" id="UP001158986">
    <property type="component" value="Unassembled WGS sequence"/>
</dbReference>
<accession>A0AAU9KMF9</accession>
<protein>
    <submittedName>
        <fullName evidence="1">Uncharacterized protein</fullName>
    </submittedName>
</protein>